<reference evidence="3" key="1">
    <citation type="submission" date="2020-06" db="EMBL/GenBank/DDBJ databases">
        <title>Draft genomic sequecing of Geomonas sp. Red745.</title>
        <authorList>
            <person name="Itoh H."/>
            <person name="Xu Z.X."/>
            <person name="Ushijima N."/>
            <person name="Masuda Y."/>
            <person name="Shiratori Y."/>
            <person name="Senoo K."/>
        </authorList>
    </citation>
    <scope>NUCLEOTIDE SEQUENCE [LARGE SCALE GENOMIC DNA]</scope>
    <source>
        <strain evidence="3">Red745</strain>
    </source>
</reference>
<sequence>MKASKKILATRTPETIREQNEAYKRLAAKGEALFTQAGACSFAANSAAAMWSSMEQYSRRPDPLGQKLNQRRQQDYSDNMELCKQSLQAFK</sequence>
<accession>A0A6V8N626</accession>
<feature type="region of interest" description="Disordered" evidence="1">
    <location>
        <begin position="58"/>
        <end position="77"/>
    </location>
</feature>
<evidence type="ECO:0000313" key="2">
    <source>
        <dbReference type="EMBL" id="GFO67921.1"/>
    </source>
</evidence>
<comment type="caution">
    <text evidence="2">The sequence shown here is derived from an EMBL/GenBank/DDBJ whole genome shotgun (WGS) entry which is preliminary data.</text>
</comment>
<keyword evidence="3" id="KW-1185">Reference proteome</keyword>
<evidence type="ECO:0000256" key="1">
    <source>
        <dbReference type="SAM" id="MobiDB-lite"/>
    </source>
</evidence>
<name>A0A6V8N626_9BACT</name>
<dbReference type="AlphaFoldDB" id="A0A6V8N626"/>
<dbReference type="EMBL" id="BLXZ01000003">
    <property type="protein sequence ID" value="GFO67921.1"/>
    <property type="molecule type" value="Genomic_DNA"/>
</dbReference>
<organism evidence="2 3">
    <name type="scientific">Geomonas limicola</name>
    <dbReference type="NCBI Taxonomy" id="2740186"/>
    <lineage>
        <taxon>Bacteria</taxon>
        <taxon>Pseudomonadati</taxon>
        <taxon>Thermodesulfobacteriota</taxon>
        <taxon>Desulfuromonadia</taxon>
        <taxon>Geobacterales</taxon>
        <taxon>Geobacteraceae</taxon>
        <taxon>Geomonas</taxon>
    </lineage>
</organism>
<proteinExistence type="predicted"/>
<dbReference type="Proteomes" id="UP000587586">
    <property type="component" value="Unassembled WGS sequence"/>
</dbReference>
<evidence type="ECO:0000313" key="3">
    <source>
        <dbReference type="Proteomes" id="UP000587586"/>
    </source>
</evidence>
<protein>
    <submittedName>
        <fullName evidence="2">Uncharacterized protein</fullName>
    </submittedName>
</protein>
<gene>
    <name evidence="2" type="ORF">GMLC_15000</name>
</gene>